<keyword evidence="3" id="KW-1185">Reference proteome</keyword>
<keyword evidence="1" id="KW-1133">Transmembrane helix</keyword>
<evidence type="ECO:0000256" key="1">
    <source>
        <dbReference type="SAM" id="Phobius"/>
    </source>
</evidence>
<comment type="caution">
    <text evidence="2">The sequence shown here is derived from an EMBL/GenBank/DDBJ whole genome shotgun (WGS) entry which is preliminary data.</text>
</comment>
<dbReference type="RefSeq" id="WP_377026557.1">
    <property type="nucleotide sequence ID" value="NZ_JBHLTS010000080.1"/>
</dbReference>
<name>A0ABV6LH89_9SPHI</name>
<evidence type="ECO:0000313" key="2">
    <source>
        <dbReference type="EMBL" id="MFC0518852.1"/>
    </source>
</evidence>
<gene>
    <name evidence="2" type="ORF">ACFFGT_31855</name>
</gene>
<dbReference type="Proteomes" id="UP001589828">
    <property type="component" value="Unassembled WGS sequence"/>
</dbReference>
<dbReference type="EMBL" id="JBHLTS010000080">
    <property type="protein sequence ID" value="MFC0518852.1"/>
    <property type="molecule type" value="Genomic_DNA"/>
</dbReference>
<proteinExistence type="predicted"/>
<evidence type="ECO:0000313" key="3">
    <source>
        <dbReference type="Proteomes" id="UP001589828"/>
    </source>
</evidence>
<organism evidence="2 3">
    <name type="scientific">Mucilaginibacter angelicae</name>
    <dbReference type="NCBI Taxonomy" id="869718"/>
    <lineage>
        <taxon>Bacteria</taxon>
        <taxon>Pseudomonadati</taxon>
        <taxon>Bacteroidota</taxon>
        <taxon>Sphingobacteriia</taxon>
        <taxon>Sphingobacteriales</taxon>
        <taxon>Sphingobacteriaceae</taxon>
        <taxon>Mucilaginibacter</taxon>
    </lineage>
</organism>
<keyword evidence="1" id="KW-0472">Membrane</keyword>
<keyword evidence="1" id="KW-0812">Transmembrane</keyword>
<accession>A0ABV6LH89</accession>
<feature type="transmembrane region" description="Helical" evidence="1">
    <location>
        <begin position="217"/>
        <end position="236"/>
    </location>
</feature>
<protein>
    <submittedName>
        <fullName evidence="2">Uncharacterized protein</fullName>
    </submittedName>
</protein>
<reference evidence="2 3" key="1">
    <citation type="submission" date="2024-09" db="EMBL/GenBank/DDBJ databases">
        <authorList>
            <person name="Sun Q."/>
            <person name="Mori K."/>
        </authorList>
    </citation>
    <scope>NUCLEOTIDE SEQUENCE [LARGE SCALE GENOMIC DNA]</scope>
    <source>
        <strain evidence="2 3">NCAIM B.02415</strain>
    </source>
</reference>
<sequence length="242" mass="27572">MHNEQIRAFLLEYKSRLISLSKSSTQEFIDQVNYLVDRGYLKPNGNSYILTSQGVDFIEEIDKKDLDVRILEHLKNQNAKANKIDIGAPFLLLDDSYDTRLSLWKSLEYLQKEKFIEVDGHPPSLCDTMAGQFGSKYQTGIKASITKLGEKELLPTLESTPVIHAPVNHTYNFEKSQTPIVNSTIQESHLNIDNSLDKQTSINSKLNTPTKASWVETLYWIAGIIVGAILLYEFVIKHLKWV</sequence>